<gene>
    <name evidence="1" type="ORF">DFH08DRAFT_798746</name>
</gene>
<organism evidence="1 2">
    <name type="scientific">Mycena albidolilacea</name>
    <dbReference type="NCBI Taxonomy" id="1033008"/>
    <lineage>
        <taxon>Eukaryota</taxon>
        <taxon>Fungi</taxon>
        <taxon>Dikarya</taxon>
        <taxon>Basidiomycota</taxon>
        <taxon>Agaricomycotina</taxon>
        <taxon>Agaricomycetes</taxon>
        <taxon>Agaricomycetidae</taxon>
        <taxon>Agaricales</taxon>
        <taxon>Marasmiineae</taxon>
        <taxon>Mycenaceae</taxon>
        <taxon>Mycena</taxon>
    </lineage>
</organism>
<name>A0AAD7F275_9AGAR</name>
<dbReference type="AlphaFoldDB" id="A0AAD7F275"/>
<proteinExistence type="predicted"/>
<sequence>MGSKSAIVPFVQRSSCLLKILALMVCTVDSELITILRGLFDLTHLVIEEDYNSPTLGQIALFNALASDLCPTLTSLAFGFGRTFAKRDVFFSMARLRFRRQLPHPRLTQLRLFGGWQNRIKLCPPHTAVEIQKMCKEGFDVAFLGPREANVLKGQDFFLDFNISCRMCYHLDAIRGKAIIGSQTFGKSAIGQL</sequence>
<dbReference type="Proteomes" id="UP001218218">
    <property type="component" value="Unassembled WGS sequence"/>
</dbReference>
<evidence type="ECO:0000313" key="2">
    <source>
        <dbReference type="Proteomes" id="UP001218218"/>
    </source>
</evidence>
<evidence type="ECO:0000313" key="1">
    <source>
        <dbReference type="EMBL" id="KAJ7364403.1"/>
    </source>
</evidence>
<reference evidence="1" key="1">
    <citation type="submission" date="2023-03" db="EMBL/GenBank/DDBJ databases">
        <title>Massive genome expansion in bonnet fungi (Mycena s.s.) driven by repeated elements and novel gene families across ecological guilds.</title>
        <authorList>
            <consortium name="Lawrence Berkeley National Laboratory"/>
            <person name="Harder C.B."/>
            <person name="Miyauchi S."/>
            <person name="Viragh M."/>
            <person name="Kuo A."/>
            <person name="Thoen E."/>
            <person name="Andreopoulos B."/>
            <person name="Lu D."/>
            <person name="Skrede I."/>
            <person name="Drula E."/>
            <person name="Henrissat B."/>
            <person name="Morin E."/>
            <person name="Kohler A."/>
            <person name="Barry K."/>
            <person name="LaButti K."/>
            <person name="Morin E."/>
            <person name="Salamov A."/>
            <person name="Lipzen A."/>
            <person name="Mereny Z."/>
            <person name="Hegedus B."/>
            <person name="Baldrian P."/>
            <person name="Stursova M."/>
            <person name="Weitz H."/>
            <person name="Taylor A."/>
            <person name="Grigoriev I.V."/>
            <person name="Nagy L.G."/>
            <person name="Martin F."/>
            <person name="Kauserud H."/>
        </authorList>
    </citation>
    <scope>NUCLEOTIDE SEQUENCE</scope>
    <source>
        <strain evidence="1">CBHHK002</strain>
    </source>
</reference>
<keyword evidence="2" id="KW-1185">Reference proteome</keyword>
<accession>A0AAD7F275</accession>
<dbReference type="EMBL" id="JARIHO010000003">
    <property type="protein sequence ID" value="KAJ7364403.1"/>
    <property type="molecule type" value="Genomic_DNA"/>
</dbReference>
<protein>
    <submittedName>
        <fullName evidence="1">Uncharacterized protein</fullName>
    </submittedName>
</protein>
<comment type="caution">
    <text evidence="1">The sequence shown here is derived from an EMBL/GenBank/DDBJ whole genome shotgun (WGS) entry which is preliminary data.</text>
</comment>